<organism evidence="4 5">
    <name type="scientific">Araneus ventricosus</name>
    <name type="common">Orbweaver spider</name>
    <name type="synonym">Epeira ventricosa</name>
    <dbReference type="NCBI Taxonomy" id="182803"/>
    <lineage>
        <taxon>Eukaryota</taxon>
        <taxon>Metazoa</taxon>
        <taxon>Ecdysozoa</taxon>
        <taxon>Arthropoda</taxon>
        <taxon>Chelicerata</taxon>
        <taxon>Arachnida</taxon>
        <taxon>Araneae</taxon>
        <taxon>Araneomorphae</taxon>
        <taxon>Entelegynae</taxon>
        <taxon>Araneoidea</taxon>
        <taxon>Araneidae</taxon>
        <taxon>Araneus</taxon>
    </lineage>
</organism>
<dbReference type="EMBL" id="BGPR01000008">
    <property type="protein sequence ID" value="GBL75720.1"/>
    <property type="molecule type" value="Genomic_DNA"/>
</dbReference>
<feature type="chain" id="PRO_5021317430" description="Cuticle protein 16.8" evidence="3">
    <location>
        <begin position="21"/>
        <end position="153"/>
    </location>
</feature>
<keyword evidence="3" id="KW-0732">Signal</keyword>
<dbReference type="InterPro" id="IPR050468">
    <property type="entry name" value="Cuticle_Struct_Prot"/>
</dbReference>
<protein>
    <recommendedName>
        <fullName evidence="6">Cuticle protein 16.8</fullName>
    </recommendedName>
</protein>
<reference evidence="4 5" key="1">
    <citation type="journal article" date="2019" name="Sci. Rep.">
        <title>Orb-weaving spider Araneus ventricosus genome elucidates the spidroin gene catalogue.</title>
        <authorList>
            <person name="Kono N."/>
            <person name="Nakamura H."/>
            <person name="Ohtoshi R."/>
            <person name="Moran D.A.P."/>
            <person name="Shinohara A."/>
            <person name="Yoshida Y."/>
            <person name="Fujiwara M."/>
            <person name="Mori M."/>
            <person name="Tomita M."/>
            <person name="Arakawa K."/>
        </authorList>
    </citation>
    <scope>NUCLEOTIDE SEQUENCE [LARGE SCALE GENOMIC DNA]</scope>
</reference>
<dbReference type="AlphaFoldDB" id="A0A4Y2A7P3"/>
<evidence type="ECO:0000313" key="5">
    <source>
        <dbReference type="Proteomes" id="UP000499080"/>
    </source>
</evidence>
<dbReference type="InterPro" id="IPR000618">
    <property type="entry name" value="Insect_cuticle"/>
</dbReference>
<dbReference type="GO" id="GO:0062129">
    <property type="term" value="C:chitin-based extracellular matrix"/>
    <property type="evidence" value="ECO:0007669"/>
    <property type="project" value="TreeGrafter"/>
</dbReference>
<accession>A0A4Y2A7P3</accession>
<feature type="signal peptide" evidence="3">
    <location>
        <begin position="1"/>
        <end position="20"/>
    </location>
</feature>
<keyword evidence="1" id="KW-0193">Cuticle</keyword>
<keyword evidence="5" id="KW-1185">Reference proteome</keyword>
<evidence type="ECO:0000313" key="4">
    <source>
        <dbReference type="EMBL" id="GBL75720.1"/>
    </source>
</evidence>
<dbReference type="Proteomes" id="UP000499080">
    <property type="component" value="Unassembled WGS sequence"/>
</dbReference>
<dbReference type="PANTHER" id="PTHR10380:SF235">
    <property type="entry name" value="CUTICULAR PROTEIN 73D, ISOFORM B"/>
    <property type="match status" value="1"/>
</dbReference>
<dbReference type="OrthoDB" id="8021718at2759"/>
<dbReference type="Pfam" id="PF00379">
    <property type="entry name" value="Chitin_bind_4"/>
    <property type="match status" value="1"/>
</dbReference>
<comment type="caution">
    <text evidence="4">The sequence shown here is derived from an EMBL/GenBank/DDBJ whole genome shotgun (WGS) entry which is preliminary data.</text>
</comment>
<name>A0A4Y2A7P3_ARAVE</name>
<evidence type="ECO:0008006" key="6">
    <source>
        <dbReference type="Google" id="ProtNLM"/>
    </source>
</evidence>
<dbReference type="GO" id="GO:0008010">
    <property type="term" value="F:structural constituent of chitin-based larval cuticle"/>
    <property type="evidence" value="ECO:0007669"/>
    <property type="project" value="TreeGrafter"/>
</dbReference>
<dbReference type="PROSITE" id="PS51155">
    <property type="entry name" value="CHIT_BIND_RR_2"/>
    <property type="match status" value="1"/>
</dbReference>
<feature type="region of interest" description="Disordered" evidence="2">
    <location>
        <begin position="132"/>
        <end position="153"/>
    </location>
</feature>
<sequence>MHKNLFYYIVSTVVITVCSTYEPSDVSGIEYDELKDSDITGDLELSSEEFAKPAPYSFQFNHKDNFGTVQHREENKNEDGVVRGSYGYRDSLGLYRHVSYVADADGFHAVLRTNEPGIGNKNSADVAVVAQSPSVYRHSSSQDSSNSDSDDYR</sequence>
<proteinExistence type="predicted"/>
<evidence type="ECO:0000256" key="3">
    <source>
        <dbReference type="SAM" id="SignalP"/>
    </source>
</evidence>
<dbReference type="PANTHER" id="PTHR10380">
    <property type="entry name" value="CUTICLE PROTEIN"/>
    <property type="match status" value="1"/>
</dbReference>
<gene>
    <name evidence="4" type="ORF">AVEN_155024_1</name>
</gene>
<evidence type="ECO:0000256" key="2">
    <source>
        <dbReference type="SAM" id="MobiDB-lite"/>
    </source>
</evidence>
<evidence type="ECO:0000256" key="1">
    <source>
        <dbReference type="PROSITE-ProRule" id="PRU00497"/>
    </source>
</evidence>